<protein>
    <submittedName>
        <fullName evidence="1">Uncharacterized protein</fullName>
    </submittedName>
</protein>
<dbReference type="EMBL" id="MLJW01002763">
    <property type="protein sequence ID" value="OIQ73716.1"/>
    <property type="molecule type" value="Genomic_DNA"/>
</dbReference>
<dbReference type="AlphaFoldDB" id="A0A1J5Q1H0"/>
<accession>A0A1J5Q1H0</accession>
<sequence length="37" mass="4095">MKIAVLCGFVALSVLEFQFSTNTNSVNRENPVVSLHE</sequence>
<name>A0A1J5Q1H0_9ZZZZ</name>
<gene>
    <name evidence="1" type="ORF">GALL_446440</name>
</gene>
<organism evidence="1">
    <name type="scientific">mine drainage metagenome</name>
    <dbReference type="NCBI Taxonomy" id="410659"/>
    <lineage>
        <taxon>unclassified sequences</taxon>
        <taxon>metagenomes</taxon>
        <taxon>ecological metagenomes</taxon>
    </lineage>
</organism>
<proteinExistence type="predicted"/>
<evidence type="ECO:0000313" key="1">
    <source>
        <dbReference type="EMBL" id="OIQ73716.1"/>
    </source>
</evidence>
<reference evidence="1" key="1">
    <citation type="submission" date="2016-10" db="EMBL/GenBank/DDBJ databases">
        <title>Sequence of Gallionella enrichment culture.</title>
        <authorList>
            <person name="Poehlein A."/>
            <person name="Muehling M."/>
            <person name="Daniel R."/>
        </authorList>
    </citation>
    <scope>NUCLEOTIDE SEQUENCE</scope>
</reference>
<comment type="caution">
    <text evidence="1">The sequence shown here is derived from an EMBL/GenBank/DDBJ whole genome shotgun (WGS) entry which is preliminary data.</text>
</comment>